<dbReference type="Proteomes" id="UP000018936">
    <property type="component" value="Unassembled WGS sequence"/>
</dbReference>
<comment type="subcellular location">
    <subcellularLocation>
        <location evidence="1">Cell junction</location>
        <location evidence="1">Adherens junction</location>
    </subcellularLocation>
</comment>
<keyword evidence="3" id="KW-0965">Cell junction</keyword>
<dbReference type="OrthoDB" id="10056395at2759"/>
<dbReference type="InterPro" id="IPR019359">
    <property type="entry name" value="CCDC85"/>
</dbReference>
<dbReference type="Pfam" id="PF10226">
    <property type="entry name" value="CCDC85"/>
    <property type="match status" value="1"/>
</dbReference>
<dbReference type="GO" id="GO:0045892">
    <property type="term" value="P:negative regulation of DNA-templated transcription"/>
    <property type="evidence" value="ECO:0007669"/>
    <property type="project" value="TreeGrafter"/>
</dbReference>
<evidence type="ECO:0000256" key="4">
    <source>
        <dbReference type="ARBA" id="ARBA00023054"/>
    </source>
</evidence>
<organism evidence="6 7">
    <name type="scientific">Ophiophagus hannah</name>
    <name type="common">King cobra</name>
    <name type="synonym">Naja hannah</name>
    <dbReference type="NCBI Taxonomy" id="8665"/>
    <lineage>
        <taxon>Eukaryota</taxon>
        <taxon>Metazoa</taxon>
        <taxon>Chordata</taxon>
        <taxon>Craniata</taxon>
        <taxon>Vertebrata</taxon>
        <taxon>Euteleostomi</taxon>
        <taxon>Lepidosauria</taxon>
        <taxon>Squamata</taxon>
        <taxon>Bifurcata</taxon>
        <taxon>Unidentata</taxon>
        <taxon>Episquamata</taxon>
        <taxon>Toxicofera</taxon>
        <taxon>Serpentes</taxon>
        <taxon>Colubroidea</taxon>
        <taxon>Elapidae</taxon>
        <taxon>Elapinae</taxon>
        <taxon>Ophiophagus</taxon>
    </lineage>
</organism>
<dbReference type="AlphaFoldDB" id="V8N3J4"/>
<reference evidence="6 7" key="1">
    <citation type="journal article" date="2013" name="Proc. Natl. Acad. Sci. U.S.A.">
        <title>The king cobra genome reveals dynamic gene evolution and adaptation in the snake venom system.</title>
        <authorList>
            <person name="Vonk F.J."/>
            <person name="Casewell N.R."/>
            <person name="Henkel C.V."/>
            <person name="Heimberg A.M."/>
            <person name="Jansen H.J."/>
            <person name="McCleary R.J."/>
            <person name="Kerkkamp H.M."/>
            <person name="Vos R.A."/>
            <person name="Guerreiro I."/>
            <person name="Calvete J.J."/>
            <person name="Wuster W."/>
            <person name="Woods A.E."/>
            <person name="Logan J.M."/>
            <person name="Harrison R.A."/>
            <person name="Castoe T.A."/>
            <person name="de Koning A.P."/>
            <person name="Pollock D.D."/>
            <person name="Yandell M."/>
            <person name="Calderon D."/>
            <person name="Renjifo C."/>
            <person name="Currier R.B."/>
            <person name="Salgado D."/>
            <person name="Pla D."/>
            <person name="Sanz L."/>
            <person name="Hyder A.S."/>
            <person name="Ribeiro J.M."/>
            <person name="Arntzen J.W."/>
            <person name="van den Thillart G.E."/>
            <person name="Boetzer M."/>
            <person name="Pirovano W."/>
            <person name="Dirks R.P."/>
            <person name="Spaink H.P."/>
            <person name="Duboule D."/>
            <person name="McGlinn E."/>
            <person name="Kini R.M."/>
            <person name="Richardson M.K."/>
        </authorList>
    </citation>
    <scope>NUCLEOTIDE SEQUENCE</scope>
    <source>
        <tissue evidence="6">Blood</tissue>
    </source>
</reference>
<feature type="region of interest" description="Disordered" evidence="5">
    <location>
        <begin position="1"/>
        <end position="27"/>
    </location>
</feature>
<evidence type="ECO:0000256" key="1">
    <source>
        <dbReference type="ARBA" id="ARBA00004536"/>
    </source>
</evidence>
<proteinExistence type="inferred from homology"/>
<dbReference type="EMBL" id="AZIM01040969">
    <property type="protein sequence ID" value="ETE56112.1"/>
    <property type="molecule type" value="Genomic_DNA"/>
</dbReference>
<gene>
    <name evidence="6" type="primary">CCDC85B</name>
    <name evidence="6" type="ORF">L345_18178</name>
</gene>
<evidence type="ECO:0000256" key="2">
    <source>
        <dbReference type="ARBA" id="ARBA00009052"/>
    </source>
</evidence>
<name>V8N3J4_OPHHA</name>
<keyword evidence="4" id="KW-0175">Coiled coil</keyword>
<evidence type="ECO:0000313" key="7">
    <source>
        <dbReference type="Proteomes" id="UP000018936"/>
    </source>
</evidence>
<accession>V8N3J4</accession>
<feature type="non-terminal residue" evidence="6">
    <location>
        <position position="168"/>
    </location>
</feature>
<evidence type="ECO:0000256" key="5">
    <source>
        <dbReference type="SAM" id="MobiDB-lite"/>
    </source>
</evidence>
<evidence type="ECO:0000313" key="6">
    <source>
        <dbReference type="EMBL" id="ETE56112.1"/>
    </source>
</evidence>
<comment type="similarity">
    <text evidence="2">Belongs to the CCDC85 family.</text>
</comment>
<dbReference type="GO" id="GO:0005912">
    <property type="term" value="C:adherens junction"/>
    <property type="evidence" value="ECO:0007669"/>
    <property type="project" value="UniProtKB-SubCell"/>
</dbReference>
<keyword evidence="7" id="KW-1185">Reference proteome</keyword>
<sequence>MFPAPPLPPPLVGHPSRPPAPLLPPPPLPPLPSYAPASKADLAGYSKEEMVCRLLWEEAEKLAALVQHGWLIQGVNQQLQAHLHEIRELKAVNGWLQVENHELHNLCCFLDEDQLKAKHLAHHWQIFGHHTVKVLCYKVAGCLSKLASLERLLTPLSPLHHSGATVNG</sequence>
<dbReference type="PANTHER" id="PTHR13546:SF12">
    <property type="entry name" value="COILED-COIL DOMAIN-CONTAINING PROTEIN 85B"/>
    <property type="match status" value="1"/>
</dbReference>
<evidence type="ECO:0000256" key="3">
    <source>
        <dbReference type="ARBA" id="ARBA00022949"/>
    </source>
</evidence>
<protein>
    <submittedName>
        <fullName evidence="6">Coiled-coil domain-containing protein 85B</fullName>
    </submittedName>
</protein>
<comment type="caution">
    <text evidence="6">The sequence shown here is derived from an EMBL/GenBank/DDBJ whole genome shotgun (WGS) entry which is preliminary data.</text>
</comment>
<dbReference type="PANTHER" id="PTHR13546">
    <property type="entry name" value="RE60986P"/>
    <property type="match status" value="1"/>
</dbReference>
<feature type="non-terminal residue" evidence="6">
    <location>
        <position position="1"/>
    </location>
</feature>
<dbReference type="GO" id="GO:0005634">
    <property type="term" value="C:nucleus"/>
    <property type="evidence" value="ECO:0007669"/>
    <property type="project" value="TreeGrafter"/>
</dbReference>